<dbReference type="Gene3D" id="2.40.30.130">
    <property type="match status" value="1"/>
</dbReference>
<evidence type="ECO:0000256" key="2">
    <source>
        <dbReference type="ARBA" id="ARBA00022723"/>
    </source>
</evidence>
<dbReference type="EMBL" id="JSUH01000015">
    <property type="protein sequence ID" value="KHD96540.1"/>
    <property type="molecule type" value="Genomic_DNA"/>
</dbReference>
<evidence type="ECO:0000256" key="1">
    <source>
        <dbReference type="ARBA" id="ARBA00001947"/>
    </source>
</evidence>
<dbReference type="PANTHER" id="PTHR43462:SF1">
    <property type="entry name" value="ALANYL-TRNA EDITING PROTEIN AARSD1"/>
    <property type="match status" value="1"/>
</dbReference>
<organism evidence="5 6">
    <name type="scientific">Kocuria rosea subsp. polaris</name>
    <dbReference type="NCBI Taxonomy" id="136273"/>
    <lineage>
        <taxon>Bacteria</taxon>
        <taxon>Bacillati</taxon>
        <taxon>Actinomycetota</taxon>
        <taxon>Actinomycetes</taxon>
        <taxon>Micrococcales</taxon>
        <taxon>Micrococcaceae</taxon>
        <taxon>Kocuria</taxon>
    </lineage>
</organism>
<accession>A0A0A6VN78</accession>
<dbReference type="AlphaFoldDB" id="A0A0A6VN78"/>
<comment type="caution">
    <text evidence="5">The sequence shown here is derived from an EMBL/GenBank/DDBJ whole genome shotgun (WGS) entry which is preliminary data.</text>
</comment>
<comment type="cofactor">
    <cofactor evidence="1">
        <name>Zn(2+)</name>
        <dbReference type="ChEBI" id="CHEBI:29105"/>
    </cofactor>
</comment>
<keyword evidence="3" id="KW-0862">Zinc</keyword>
<keyword evidence="2" id="KW-0479">Metal-binding</keyword>
<evidence type="ECO:0000256" key="3">
    <source>
        <dbReference type="ARBA" id="ARBA00022833"/>
    </source>
</evidence>
<gene>
    <name evidence="5" type="ORF">GY22_14650</name>
</gene>
<evidence type="ECO:0000313" key="6">
    <source>
        <dbReference type="Proteomes" id="UP000030466"/>
    </source>
</evidence>
<dbReference type="OrthoDB" id="9812949at2"/>
<dbReference type="InterPro" id="IPR051335">
    <property type="entry name" value="Alanyl-tRNA_Editing_Enzymes"/>
</dbReference>
<dbReference type="PANTHER" id="PTHR43462">
    <property type="entry name" value="ALANYL-TRNA EDITING PROTEIN"/>
    <property type="match status" value="1"/>
</dbReference>
<dbReference type="SMART" id="SM00863">
    <property type="entry name" value="tRNA_SAD"/>
    <property type="match status" value="1"/>
</dbReference>
<reference evidence="5 6" key="1">
    <citation type="journal article" date="2003" name="Int. J. Syst. Evol. Microbiol.">
        <title>Kocuria polaris sp. nov., an orange-pigmented psychrophilic bacterium isolated from an Antarctic cyanobacterial mat sample.</title>
        <authorList>
            <person name="Reddy G.S."/>
            <person name="Prakash J.S."/>
            <person name="Prabahar V."/>
            <person name="Matsumoto G.I."/>
            <person name="Stackebrandt E."/>
            <person name="Shivaji S."/>
        </authorList>
    </citation>
    <scope>NUCLEOTIDE SEQUENCE [LARGE SCALE GENOMIC DNA]</scope>
    <source>
        <strain evidence="5 6">CMS 76or</strain>
    </source>
</reference>
<dbReference type="GO" id="GO:0002161">
    <property type="term" value="F:aminoacyl-tRNA deacylase activity"/>
    <property type="evidence" value="ECO:0007669"/>
    <property type="project" value="UniProtKB-ARBA"/>
</dbReference>
<dbReference type="Gene3D" id="3.30.980.10">
    <property type="entry name" value="Threonyl-trna Synthetase, Chain A, domain 2"/>
    <property type="match status" value="1"/>
</dbReference>
<evidence type="ECO:0000313" key="5">
    <source>
        <dbReference type="EMBL" id="KHD96540.1"/>
    </source>
</evidence>
<dbReference type="GO" id="GO:0043039">
    <property type="term" value="P:tRNA aminoacylation"/>
    <property type="evidence" value="ECO:0007669"/>
    <property type="project" value="InterPro"/>
</dbReference>
<dbReference type="Proteomes" id="UP000030466">
    <property type="component" value="Unassembled WGS sequence"/>
</dbReference>
<proteinExistence type="predicted"/>
<dbReference type="SUPFAM" id="SSF55186">
    <property type="entry name" value="ThrRS/AlaRS common domain"/>
    <property type="match status" value="1"/>
</dbReference>
<dbReference type="SUPFAM" id="SSF50447">
    <property type="entry name" value="Translation proteins"/>
    <property type="match status" value="1"/>
</dbReference>
<dbReference type="InterPro" id="IPR012947">
    <property type="entry name" value="tRNA_SAD"/>
</dbReference>
<feature type="domain" description="Threonyl/alanyl tRNA synthetase SAD" evidence="4">
    <location>
        <begin position="189"/>
        <end position="232"/>
    </location>
</feature>
<sequence>MHTQRLELEDSYIRSWETEVWKIGSHQVGLARSAFYPGGGGQDPDTGTIRWGSAQYQVKSVQKNDELVTVELDQAVPAAHGSVEAALEWKPRYVNMRTHTAFHCLVGIAWEEFGVKVAGGDMRNGTGRIDFGPGLDREKVFRCVELANDLIAHGAPVRVSEVPQETIDHDPSLVKLVSNRAPVSAQGTYRVVEIVGVDREVDGGTHVADLSEVRGVGVVKYSSSGKGQKRLKFQILD</sequence>
<dbReference type="RefSeq" id="WP_035929343.1">
    <property type="nucleotide sequence ID" value="NZ_JSUH01000015.1"/>
</dbReference>
<protein>
    <recommendedName>
        <fullName evidence="4">Threonyl/alanyl tRNA synthetase SAD domain-containing protein</fullName>
    </recommendedName>
</protein>
<name>A0A0A6VN78_KOCRO</name>
<dbReference type="GO" id="GO:0004812">
    <property type="term" value="F:aminoacyl-tRNA ligase activity"/>
    <property type="evidence" value="ECO:0007669"/>
    <property type="project" value="InterPro"/>
</dbReference>
<dbReference type="Pfam" id="PF07973">
    <property type="entry name" value="tRNA_SAD"/>
    <property type="match status" value="1"/>
</dbReference>
<dbReference type="GO" id="GO:0046872">
    <property type="term" value="F:metal ion binding"/>
    <property type="evidence" value="ECO:0007669"/>
    <property type="project" value="UniProtKB-KW"/>
</dbReference>
<dbReference type="InterPro" id="IPR018163">
    <property type="entry name" value="Thr/Ala-tRNA-synth_IIc_edit"/>
</dbReference>
<dbReference type="InterPro" id="IPR009000">
    <property type="entry name" value="Transl_B-barrel_sf"/>
</dbReference>
<keyword evidence="6" id="KW-1185">Reference proteome</keyword>
<evidence type="ECO:0000259" key="4">
    <source>
        <dbReference type="SMART" id="SM00863"/>
    </source>
</evidence>
<dbReference type="GO" id="GO:0005524">
    <property type="term" value="F:ATP binding"/>
    <property type="evidence" value="ECO:0007669"/>
    <property type="project" value="InterPro"/>
</dbReference>